<dbReference type="Proteomes" id="UP000789831">
    <property type="component" value="Unassembled WGS sequence"/>
</dbReference>
<evidence type="ECO:0000313" key="1">
    <source>
        <dbReference type="EMBL" id="CAG8555665.1"/>
    </source>
</evidence>
<accession>A0A9N9FTU0</accession>
<dbReference type="AlphaFoldDB" id="A0A9N9FTU0"/>
<keyword evidence="2" id="KW-1185">Reference proteome</keyword>
<name>A0A9N9FTU0_9GLOM</name>
<reference evidence="1" key="1">
    <citation type="submission" date="2021-06" db="EMBL/GenBank/DDBJ databases">
        <authorList>
            <person name="Kallberg Y."/>
            <person name="Tangrot J."/>
            <person name="Rosling A."/>
        </authorList>
    </citation>
    <scope>NUCLEOTIDE SEQUENCE</scope>
    <source>
        <strain evidence="1">MT106</strain>
    </source>
</reference>
<dbReference type="EMBL" id="CAJVPL010001151">
    <property type="protein sequence ID" value="CAG8555665.1"/>
    <property type="molecule type" value="Genomic_DNA"/>
</dbReference>
<sequence length="60" mass="6892">MTLGVNGFMLDCSMRKRKDNGRDNHVVEEWHDASDISVKIDGEIKWSNEHKGSVTVSHMY</sequence>
<proteinExistence type="predicted"/>
<gene>
    <name evidence="1" type="ORF">AGERDE_LOCUS6894</name>
</gene>
<evidence type="ECO:0000313" key="2">
    <source>
        <dbReference type="Proteomes" id="UP000789831"/>
    </source>
</evidence>
<comment type="caution">
    <text evidence="1">The sequence shown here is derived from an EMBL/GenBank/DDBJ whole genome shotgun (WGS) entry which is preliminary data.</text>
</comment>
<organism evidence="1 2">
    <name type="scientific">Ambispora gerdemannii</name>
    <dbReference type="NCBI Taxonomy" id="144530"/>
    <lineage>
        <taxon>Eukaryota</taxon>
        <taxon>Fungi</taxon>
        <taxon>Fungi incertae sedis</taxon>
        <taxon>Mucoromycota</taxon>
        <taxon>Glomeromycotina</taxon>
        <taxon>Glomeromycetes</taxon>
        <taxon>Archaeosporales</taxon>
        <taxon>Ambisporaceae</taxon>
        <taxon>Ambispora</taxon>
    </lineage>
</organism>
<protein>
    <submittedName>
        <fullName evidence="1">10713_t:CDS:1</fullName>
    </submittedName>
</protein>